<dbReference type="OrthoDB" id="5326346at2759"/>
<proteinExistence type="predicted"/>
<dbReference type="AlphaFoldDB" id="A0A9P5AHH8"/>
<evidence type="ECO:0008006" key="3">
    <source>
        <dbReference type="Google" id="ProtNLM"/>
    </source>
</evidence>
<dbReference type="Proteomes" id="UP000730481">
    <property type="component" value="Unassembled WGS sequence"/>
</dbReference>
<evidence type="ECO:0000313" key="1">
    <source>
        <dbReference type="EMBL" id="KAF4338701.1"/>
    </source>
</evidence>
<reference evidence="1" key="2">
    <citation type="submission" date="2020-02" db="EMBL/GenBank/DDBJ databases">
        <title>Identification and distribution of gene clusters putatively required for synthesis of sphingolipid metabolism inhibitors in phylogenetically diverse species of the filamentous fungus Fusarium.</title>
        <authorList>
            <person name="Kim H.-S."/>
            <person name="Busman M."/>
            <person name="Brown D.W."/>
            <person name="Divon H."/>
            <person name="Uhlig S."/>
            <person name="Proctor R.H."/>
        </authorList>
    </citation>
    <scope>NUCLEOTIDE SEQUENCE</scope>
    <source>
        <strain evidence="1">NRRL 25174</strain>
    </source>
</reference>
<comment type="caution">
    <text evidence="1">The sequence shown here is derived from an EMBL/GenBank/DDBJ whole genome shotgun (WGS) entry which is preliminary data.</text>
</comment>
<evidence type="ECO:0000313" key="2">
    <source>
        <dbReference type="Proteomes" id="UP000730481"/>
    </source>
</evidence>
<organism evidence="1 2">
    <name type="scientific">Fusarium beomiforme</name>
    <dbReference type="NCBI Taxonomy" id="44412"/>
    <lineage>
        <taxon>Eukaryota</taxon>
        <taxon>Fungi</taxon>
        <taxon>Dikarya</taxon>
        <taxon>Ascomycota</taxon>
        <taxon>Pezizomycotina</taxon>
        <taxon>Sordariomycetes</taxon>
        <taxon>Hypocreomycetidae</taxon>
        <taxon>Hypocreales</taxon>
        <taxon>Nectriaceae</taxon>
        <taxon>Fusarium</taxon>
        <taxon>Fusarium burgessii species complex</taxon>
    </lineage>
</organism>
<gene>
    <name evidence="1" type="ORF">FBEOM_7407</name>
</gene>
<reference evidence="1" key="1">
    <citation type="journal article" date="2017" name="Mycologia">
        <title>Fusarium algeriense, sp. nov., a novel toxigenic crown rot pathogen of durum wheat from Algeria is nested in the Fusarium burgessii species complex.</title>
        <authorList>
            <person name="Laraba I."/>
            <person name="Keddad A."/>
            <person name="Boureghda H."/>
            <person name="Abdallah N."/>
            <person name="Vaughan M.M."/>
            <person name="Proctor R.H."/>
            <person name="Busman M."/>
            <person name="O'Donnell K."/>
        </authorList>
    </citation>
    <scope>NUCLEOTIDE SEQUENCE</scope>
    <source>
        <strain evidence="1">NRRL 25174</strain>
    </source>
</reference>
<protein>
    <recommendedName>
        <fullName evidence="3">BTB domain-containing protein</fullName>
    </recommendedName>
</protein>
<dbReference type="EMBL" id="PVQB02000336">
    <property type="protein sequence ID" value="KAF4338701.1"/>
    <property type="molecule type" value="Genomic_DNA"/>
</dbReference>
<accession>A0A9P5AHH8</accession>
<sequence>MKSISYDIDPGGDIELVLREPNKQNIVPEIASARGTLQSFDNPPCTGRYRVFSDIYEDNQKKSPKVEIHMRVSSRHLILASHTFRVMLEGPWSEATSSSEPLWQIVTEGWDAFALAIVLDSIHGRDLEIPTGEKMCTGLLTRIATIVDYYQCREALHCQYRLWVNEHPDRERAQPEELSVEFLMWLYISWVFSDDNIFCKTASNVLLHSDGPSGFDTHDLPVGGVLGRIDTLIRNLIDRVLEALDSLQEEMLEEKGCVEESDSDCTALMLGILMRKRHELEHWDPPLVAPFCEGYSIANVLMMVDDIDMPEPPHWQSEEDFE</sequence>
<keyword evidence="2" id="KW-1185">Reference proteome</keyword>
<name>A0A9P5AHH8_9HYPO</name>